<protein>
    <submittedName>
        <fullName evidence="1">Uncharacterized protein</fullName>
    </submittedName>
</protein>
<keyword evidence="2" id="KW-1185">Reference proteome</keyword>
<sequence>MALSVRALVQLAADLTSAQDLTTASAPLSVGRQVTLTDGAGLNQANRIWSDQRTLAASASEDIDLAGTLTDPFGATITLARVKALIVSATVGNVNNVVLGGAASNGWVGPFGADTHTLAVRPGGVLALLAPDATGYAVTASTADLLHVANSGAGSGVTYQIVVVGAAS</sequence>
<organism evidence="1 2">
    <name type="scientific">Spongiactinospora gelatinilytica</name>
    <dbReference type="NCBI Taxonomy" id="2666298"/>
    <lineage>
        <taxon>Bacteria</taxon>
        <taxon>Bacillati</taxon>
        <taxon>Actinomycetota</taxon>
        <taxon>Actinomycetes</taxon>
        <taxon>Streptosporangiales</taxon>
        <taxon>Streptosporangiaceae</taxon>
        <taxon>Spongiactinospora</taxon>
    </lineage>
</organism>
<name>A0A2W2I4Q3_9ACTN</name>
<comment type="caution">
    <text evidence="1">The sequence shown here is derived from an EMBL/GenBank/DDBJ whole genome shotgun (WGS) entry which is preliminary data.</text>
</comment>
<reference evidence="1 2" key="1">
    <citation type="submission" date="2018-01" db="EMBL/GenBank/DDBJ databases">
        <title>Draft genome sequence of Sphaerisporangium sp. 7K107.</title>
        <authorList>
            <person name="Sahin N."/>
            <person name="Saygin H."/>
            <person name="Ay H."/>
        </authorList>
    </citation>
    <scope>NUCLEOTIDE SEQUENCE [LARGE SCALE GENOMIC DNA]</scope>
    <source>
        <strain evidence="1 2">7K107</strain>
    </source>
</reference>
<gene>
    <name evidence="1" type="ORF">C1I98_06105</name>
</gene>
<evidence type="ECO:0000313" key="1">
    <source>
        <dbReference type="EMBL" id="PZG53127.1"/>
    </source>
</evidence>
<dbReference type="EMBL" id="POUA01000028">
    <property type="protein sequence ID" value="PZG53127.1"/>
    <property type="molecule type" value="Genomic_DNA"/>
</dbReference>
<evidence type="ECO:0000313" key="2">
    <source>
        <dbReference type="Proteomes" id="UP000248544"/>
    </source>
</evidence>
<dbReference type="Proteomes" id="UP000248544">
    <property type="component" value="Unassembled WGS sequence"/>
</dbReference>
<accession>A0A2W2I4Q3</accession>
<proteinExistence type="predicted"/>
<dbReference type="AlphaFoldDB" id="A0A2W2I4Q3"/>